<evidence type="ECO:0000313" key="4">
    <source>
        <dbReference type="EMBL" id="KAG7120712.1"/>
    </source>
</evidence>
<dbReference type="EMBL" id="CVQH01000001">
    <property type="protein sequence ID" value="CRJ79789.1"/>
    <property type="molecule type" value="Genomic_DNA"/>
</dbReference>
<accession>A0A0G4KCA8</accession>
<gene>
    <name evidence="3" type="ORF">BN1708_000096</name>
    <name evidence="4" type="ORF">HYQ45_014810</name>
</gene>
<dbReference type="InterPro" id="IPR015034">
    <property type="entry name" value="Bles03"/>
</dbReference>
<comment type="similarity">
    <text evidence="1">Belongs to the UPF0696 family.</text>
</comment>
<dbReference type="Proteomes" id="UP000044602">
    <property type="component" value="Unassembled WGS sequence"/>
</dbReference>
<dbReference type="Gene3D" id="3.30.760.10">
    <property type="entry name" value="RNA Cap, Translation Initiation Factor Eif4e"/>
    <property type="match status" value="1"/>
</dbReference>
<dbReference type="Pfam" id="PF08939">
    <property type="entry name" value="Bles03"/>
    <property type="match status" value="1"/>
</dbReference>
<evidence type="ECO:0000256" key="2">
    <source>
        <dbReference type="SAM" id="MobiDB-lite"/>
    </source>
</evidence>
<dbReference type="PANTHER" id="PTHR31977">
    <property type="entry name" value="UPF0696 PROTEIN C11ORF68"/>
    <property type="match status" value="1"/>
</dbReference>
<feature type="region of interest" description="Disordered" evidence="2">
    <location>
        <begin position="109"/>
        <end position="132"/>
    </location>
</feature>
<name>A0A0G4KCA8_VERLO</name>
<keyword evidence="5" id="KW-1185">Reference proteome</keyword>
<organism evidence="3 5">
    <name type="scientific">Verticillium longisporum</name>
    <name type="common">Verticillium dahliae var. longisporum</name>
    <dbReference type="NCBI Taxonomy" id="100787"/>
    <lineage>
        <taxon>Eukaryota</taxon>
        <taxon>Fungi</taxon>
        <taxon>Dikarya</taxon>
        <taxon>Ascomycota</taxon>
        <taxon>Pezizomycotina</taxon>
        <taxon>Sordariomycetes</taxon>
        <taxon>Hypocreomycetidae</taxon>
        <taxon>Glomerellales</taxon>
        <taxon>Plectosphaerellaceae</taxon>
        <taxon>Verticillium</taxon>
    </lineage>
</organism>
<dbReference type="SUPFAM" id="SSF55418">
    <property type="entry name" value="eIF4e-like"/>
    <property type="match status" value="1"/>
</dbReference>
<dbReference type="OrthoDB" id="10067381at2759"/>
<dbReference type="InterPro" id="IPR023398">
    <property type="entry name" value="TIF_eIF4e-like"/>
</dbReference>
<evidence type="ECO:0000313" key="3">
    <source>
        <dbReference type="EMBL" id="CRJ79789.1"/>
    </source>
</evidence>
<protein>
    <submittedName>
        <fullName evidence="4">UPF0696 protein C11orf68 like</fullName>
    </submittedName>
</protein>
<evidence type="ECO:0000256" key="1">
    <source>
        <dbReference type="ARBA" id="ARBA00010568"/>
    </source>
</evidence>
<evidence type="ECO:0000313" key="5">
    <source>
        <dbReference type="Proteomes" id="UP000044602"/>
    </source>
</evidence>
<reference evidence="4" key="2">
    <citation type="journal article" date="2021" name="Mol. Plant Pathol.">
        <title>A 20-kb lineage-specific genomic region tames virulence in pathogenic amphidiploid Verticillium longisporum.</title>
        <authorList>
            <person name="Harting R."/>
            <person name="Starke J."/>
            <person name="Kusch H."/>
            <person name="Poggeler S."/>
            <person name="Maurus I."/>
            <person name="Schluter R."/>
            <person name="Landesfeind M."/>
            <person name="Bulla I."/>
            <person name="Nowrousian M."/>
            <person name="de Jonge R."/>
            <person name="Stahlhut G."/>
            <person name="Hoff K.J."/>
            <person name="Asshauer K.P."/>
            <person name="Thurmer A."/>
            <person name="Stanke M."/>
            <person name="Daniel R."/>
            <person name="Morgenstern B."/>
            <person name="Thomma B.P.H.J."/>
            <person name="Kronstad J.W."/>
            <person name="Braus-Stromeyer S.A."/>
            <person name="Braus G.H."/>
        </authorList>
    </citation>
    <scope>NUCLEOTIDE SEQUENCE</scope>
    <source>
        <strain evidence="4">Vl32</strain>
    </source>
</reference>
<sequence>MAPQISYDSESDFYGDDDIVAELQARVDDFDVHEWHQAHQDRAHLSPMPARKKLKTAPKLHNPYAGVPYAWQLTERIDDFLSRLPPATTEASNEVPWIFVCNPYISRKARPDSQSRGSRGNEDEAPEEEGTQLARAVEGGTERLHILTGFLGGLELTAKTKAVKTREANKERKAAVEDVLKLAHACRVRSGKWMLFCDPEVVNEVWGLIAKATANNELGIAAKVAPRSDDTGRKERLICVYTADFRDMADVTRVLRGLQDLGVVETMKKAVYYKPDAFTYIGIAGGNSWGLKASIYNSNEVTAQI</sequence>
<dbReference type="EMBL" id="JAEMWZ010000387">
    <property type="protein sequence ID" value="KAG7120712.1"/>
    <property type="molecule type" value="Genomic_DNA"/>
</dbReference>
<dbReference type="PANTHER" id="PTHR31977:SF1">
    <property type="entry name" value="UPF0696 PROTEIN C11ORF68"/>
    <property type="match status" value="1"/>
</dbReference>
<proteinExistence type="inferred from homology"/>
<dbReference type="AlphaFoldDB" id="A0A0G4KCA8"/>
<dbReference type="Proteomes" id="UP000689129">
    <property type="component" value="Unassembled WGS sequence"/>
</dbReference>
<reference evidence="3 5" key="1">
    <citation type="submission" date="2015-05" db="EMBL/GenBank/DDBJ databases">
        <authorList>
            <person name="Wang D.B."/>
            <person name="Wang M."/>
        </authorList>
    </citation>
    <scope>NUCLEOTIDE SEQUENCE [LARGE SCALE GENOMIC DNA]</scope>
    <source>
        <strain evidence="3">VL1</strain>
    </source>
</reference>